<accession>A0AA41U5R0</accession>
<dbReference type="InterPro" id="IPR035940">
    <property type="entry name" value="CAP_sf"/>
</dbReference>
<feature type="compositionally biased region" description="Low complexity" evidence="1">
    <location>
        <begin position="47"/>
        <end position="66"/>
    </location>
</feature>
<dbReference type="InterPro" id="IPR014044">
    <property type="entry name" value="CAP_dom"/>
</dbReference>
<keyword evidence="4" id="KW-1185">Reference proteome</keyword>
<dbReference type="Pfam" id="PF00188">
    <property type="entry name" value="CAP"/>
    <property type="match status" value="1"/>
</dbReference>
<dbReference type="EMBL" id="JAKFHA010000031">
    <property type="protein sequence ID" value="MCF2532187.1"/>
    <property type="molecule type" value="Genomic_DNA"/>
</dbReference>
<dbReference type="CDD" id="cd05379">
    <property type="entry name" value="CAP_bacterial"/>
    <property type="match status" value="1"/>
</dbReference>
<comment type="caution">
    <text evidence="3">The sequence shown here is derived from an EMBL/GenBank/DDBJ whole genome shotgun (WGS) entry which is preliminary data.</text>
</comment>
<dbReference type="PANTHER" id="PTHR31157:SF1">
    <property type="entry name" value="SCP DOMAIN-CONTAINING PROTEIN"/>
    <property type="match status" value="1"/>
</dbReference>
<feature type="domain" description="SCP" evidence="2">
    <location>
        <begin position="154"/>
        <end position="259"/>
    </location>
</feature>
<reference evidence="3" key="1">
    <citation type="submission" date="2022-01" db="EMBL/GenBank/DDBJ databases">
        <title>Genome-Based Taxonomic Classification of the Phylum Actinobacteria.</title>
        <authorList>
            <person name="Gao Y."/>
        </authorList>
    </citation>
    <scope>NUCLEOTIDE SEQUENCE</scope>
    <source>
        <strain evidence="3">KLBMP 8922</strain>
    </source>
</reference>
<protein>
    <submittedName>
        <fullName evidence="3">CAP domain-containing protein</fullName>
    </submittedName>
</protein>
<name>A0AA41U5R0_9ACTN</name>
<proteinExistence type="predicted"/>
<evidence type="ECO:0000313" key="3">
    <source>
        <dbReference type="EMBL" id="MCF2532187.1"/>
    </source>
</evidence>
<dbReference type="SUPFAM" id="SSF55797">
    <property type="entry name" value="PR-1-like"/>
    <property type="match status" value="1"/>
</dbReference>
<gene>
    <name evidence="3" type="ORF">LZ495_33905</name>
</gene>
<feature type="compositionally biased region" description="Low complexity" evidence="1">
    <location>
        <begin position="101"/>
        <end position="118"/>
    </location>
</feature>
<feature type="compositionally biased region" description="Low complexity" evidence="1">
    <location>
        <begin position="7"/>
        <end position="27"/>
    </location>
</feature>
<organism evidence="3 4">
    <name type="scientific">Yinghuangia soli</name>
    <dbReference type="NCBI Taxonomy" id="2908204"/>
    <lineage>
        <taxon>Bacteria</taxon>
        <taxon>Bacillati</taxon>
        <taxon>Actinomycetota</taxon>
        <taxon>Actinomycetes</taxon>
        <taxon>Kitasatosporales</taxon>
        <taxon>Streptomycetaceae</taxon>
        <taxon>Yinghuangia</taxon>
    </lineage>
</organism>
<evidence type="ECO:0000313" key="4">
    <source>
        <dbReference type="Proteomes" id="UP001165378"/>
    </source>
</evidence>
<sequence length="265" mass="27135">MGVSISAVDRATAPRTTAAEAGAVLPLPAEPGPPRRPDPDLVPPVSSPAGGPGSAEAAAPARVGRSVPDGLRPPAAPTTPPRGTKPTGGPGANPVERGGQAVPVDPVAAVPRRPANPASGGTRRPETGPPEQPSPPGFPRPLPVETEFAESVMRLVNDQRADRGLAPLAADAGLGNVAVRSSRSSVASVSWVDRDADDRRAPRGAVRIGGANIAVGQDSPEAVLHQWMRSPGYRANILDPRWTCLGVGVYIDATGTPHWTLLLGY</sequence>
<dbReference type="Proteomes" id="UP001165378">
    <property type="component" value="Unassembled WGS sequence"/>
</dbReference>
<feature type="compositionally biased region" description="Pro residues" evidence="1">
    <location>
        <begin position="127"/>
        <end position="142"/>
    </location>
</feature>
<dbReference type="Gene3D" id="3.40.33.10">
    <property type="entry name" value="CAP"/>
    <property type="match status" value="1"/>
</dbReference>
<evidence type="ECO:0000256" key="1">
    <source>
        <dbReference type="SAM" id="MobiDB-lite"/>
    </source>
</evidence>
<dbReference type="PANTHER" id="PTHR31157">
    <property type="entry name" value="SCP DOMAIN-CONTAINING PROTEIN"/>
    <property type="match status" value="1"/>
</dbReference>
<evidence type="ECO:0000259" key="2">
    <source>
        <dbReference type="Pfam" id="PF00188"/>
    </source>
</evidence>
<dbReference type="AlphaFoldDB" id="A0AA41U5R0"/>
<feature type="region of interest" description="Disordered" evidence="1">
    <location>
        <begin position="1"/>
        <end position="143"/>
    </location>
</feature>